<dbReference type="VEuPathDB" id="FungiDB:CTRG_02982"/>
<dbReference type="GeneID" id="8298467"/>
<evidence type="ECO:0000256" key="1">
    <source>
        <dbReference type="SAM" id="Coils"/>
    </source>
</evidence>
<feature type="transmembrane region" description="Helical" evidence="3">
    <location>
        <begin position="50"/>
        <end position="74"/>
    </location>
</feature>
<dbReference type="KEGG" id="ctp:CTRG_02982"/>
<accession>C5M9B0</accession>
<dbReference type="Pfam" id="PF00687">
    <property type="entry name" value="Ribosomal_L1"/>
    <property type="match status" value="1"/>
</dbReference>
<keyword evidence="1" id="KW-0175">Coiled coil</keyword>
<dbReference type="AlphaFoldDB" id="C5M9B0"/>
<keyword evidence="3" id="KW-0812">Transmembrane</keyword>
<dbReference type="Proteomes" id="UP000002037">
    <property type="component" value="Unassembled WGS sequence"/>
</dbReference>
<dbReference type="STRING" id="294747.C5M9B0"/>
<gene>
    <name evidence="4" type="ORF">CTRG_02982</name>
</gene>
<dbReference type="CDD" id="cd00403">
    <property type="entry name" value="Ribosomal_L1"/>
    <property type="match status" value="1"/>
</dbReference>
<name>C5M9B0_CANTT</name>
<dbReference type="RefSeq" id="XP_002548685.1">
    <property type="nucleotide sequence ID" value="XM_002548639.1"/>
</dbReference>
<feature type="coiled-coil region" evidence="1">
    <location>
        <begin position="137"/>
        <end position="168"/>
    </location>
</feature>
<dbReference type="InterPro" id="IPR023674">
    <property type="entry name" value="Ribosomal_uL1-like"/>
</dbReference>
<evidence type="ECO:0000256" key="2">
    <source>
        <dbReference type="SAM" id="MobiDB-lite"/>
    </source>
</evidence>
<evidence type="ECO:0000313" key="4">
    <source>
        <dbReference type="EMBL" id="EER34164.1"/>
    </source>
</evidence>
<keyword evidence="3" id="KW-1133">Transmembrane helix</keyword>
<feature type="region of interest" description="Disordered" evidence="2">
    <location>
        <begin position="85"/>
        <end position="132"/>
    </location>
</feature>
<dbReference type="EMBL" id="GG692397">
    <property type="protein sequence ID" value="EER34164.1"/>
    <property type="molecule type" value="Genomic_DNA"/>
</dbReference>
<protein>
    <recommendedName>
        <fullName evidence="6">Ribosomal protein L1</fullName>
    </recommendedName>
</protein>
<dbReference type="HOGENOM" id="CLU_049748_1_0_1"/>
<evidence type="ECO:0008006" key="6">
    <source>
        <dbReference type="Google" id="ProtNLM"/>
    </source>
</evidence>
<dbReference type="SUPFAM" id="SSF56808">
    <property type="entry name" value="Ribosomal protein L1"/>
    <property type="match status" value="1"/>
</dbReference>
<proteinExistence type="predicted"/>
<evidence type="ECO:0000313" key="5">
    <source>
        <dbReference type="Proteomes" id="UP000002037"/>
    </source>
</evidence>
<evidence type="ECO:0000256" key="3">
    <source>
        <dbReference type="SAM" id="Phobius"/>
    </source>
</evidence>
<feature type="compositionally biased region" description="Polar residues" evidence="2">
    <location>
        <begin position="85"/>
        <end position="94"/>
    </location>
</feature>
<dbReference type="Gene3D" id="3.40.50.790">
    <property type="match status" value="1"/>
</dbReference>
<sequence length="446" mass="51163">MCCKKNKNRQHLTRQYEKYIYIKIVLIYTTLICSQKKMRNTEMRLKFFDFFLTTASLVYFFSNTKFFFFLNSILIMARTRSKTNAAASPASSKVTKPAASPKVSKTKASPKVKASPKAKQTPEKKEQESSIIPEKVLNKAISELKKFNERQQEAKENDEDKKSQLFDNDQEDEESFYLTIESKKFFSSKPQFKPKSIRLSKSIHPESTSTCLIIRDEFIKTDEMLEQLENETDLKINEFVPLKIVKNEYKNFEKRREFHSKFDFFLVDESILSIMPNALGKIFYQSKKFPIPIKVSSSGSPKELSLVTLKNQVNKALSSTSYLPPIGTNISVKIGFINYDTKDLIENINDVVKTLDINEIKSIHLKSTTSPALPLFYTDSLYSENDVAKEEEQEEEETEGKLTAFEEGLLELGDAEEVAKVIGKKLGEKKKKNNKIKPAKGKVSKK</sequence>
<organism evidence="4 5">
    <name type="scientific">Candida tropicalis (strain ATCC MYA-3404 / T1)</name>
    <name type="common">Yeast</name>
    <dbReference type="NCBI Taxonomy" id="294747"/>
    <lineage>
        <taxon>Eukaryota</taxon>
        <taxon>Fungi</taxon>
        <taxon>Dikarya</taxon>
        <taxon>Ascomycota</taxon>
        <taxon>Saccharomycotina</taxon>
        <taxon>Pichiomycetes</taxon>
        <taxon>Debaryomycetaceae</taxon>
        <taxon>Candida/Lodderomyces clade</taxon>
        <taxon>Candida</taxon>
    </lineage>
</organism>
<dbReference type="OrthoDB" id="10251727at2759"/>
<reference evidence="4 5" key="1">
    <citation type="journal article" date="2009" name="Nature">
        <title>Evolution of pathogenicity and sexual reproduction in eight Candida genomes.</title>
        <authorList>
            <person name="Butler G."/>
            <person name="Rasmussen M.D."/>
            <person name="Lin M.F."/>
            <person name="Santos M.A."/>
            <person name="Sakthikumar S."/>
            <person name="Munro C.A."/>
            <person name="Rheinbay E."/>
            <person name="Grabherr M."/>
            <person name="Forche A."/>
            <person name="Reedy J.L."/>
            <person name="Agrafioti I."/>
            <person name="Arnaud M.B."/>
            <person name="Bates S."/>
            <person name="Brown A.J."/>
            <person name="Brunke S."/>
            <person name="Costanzo M.C."/>
            <person name="Fitzpatrick D.A."/>
            <person name="de Groot P.W."/>
            <person name="Harris D."/>
            <person name="Hoyer L.L."/>
            <person name="Hube B."/>
            <person name="Klis F.M."/>
            <person name="Kodira C."/>
            <person name="Lennard N."/>
            <person name="Logue M.E."/>
            <person name="Martin R."/>
            <person name="Neiman A.M."/>
            <person name="Nikolaou E."/>
            <person name="Quail M.A."/>
            <person name="Quinn J."/>
            <person name="Santos M.C."/>
            <person name="Schmitzberger F.F."/>
            <person name="Sherlock G."/>
            <person name="Shah P."/>
            <person name="Silverstein K.A."/>
            <person name="Skrzypek M.S."/>
            <person name="Soll D."/>
            <person name="Staggs R."/>
            <person name="Stansfield I."/>
            <person name="Stumpf M.P."/>
            <person name="Sudbery P.E."/>
            <person name="Srikantha T."/>
            <person name="Zeng Q."/>
            <person name="Berman J."/>
            <person name="Berriman M."/>
            <person name="Heitman J."/>
            <person name="Gow N.A."/>
            <person name="Lorenz M.C."/>
            <person name="Birren B.W."/>
            <person name="Kellis M."/>
            <person name="Cuomo C.A."/>
        </authorList>
    </citation>
    <scope>NUCLEOTIDE SEQUENCE [LARGE SCALE GENOMIC DNA]</scope>
    <source>
        <strain evidence="5">ATCC MYA-3404 / T1</strain>
    </source>
</reference>
<keyword evidence="3" id="KW-0472">Membrane</keyword>
<feature type="compositionally biased region" description="Basic residues" evidence="2">
    <location>
        <begin position="104"/>
        <end position="116"/>
    </location>
</feature>
<keyword evidence="5" id="KW-1185">Reference proteome</keyword>
<dbReference type="InterPro" id="IPR028364">
    <property type="entry name" value="Ribosomal_uL1/biogenesis"/>
</dbReference>
<dbReference type="eggNOG" id="KOG1685">
    <property type="taxonomic scope" value="Eukaryota"/>
</dbReference>
<dbReference type="InterPro" id="IPR016095">
    <property type="entry name" value="Ribosomal_uL1_3-a/b-sand"/>
</dbReference>